<evidence type="ECO:0000313" key="2">
    <source>
        <dbReference type="Proteomes" id="UP000747542"/>
    </source>
</evidence>
<accession>A0A8J5MQ92</accession>
<keyword evidence="2" id="KW-1185">Reference proteome</keyword>
<gene>
    <name evidence="1" type="ORF">Hamer_G032202</name>
</gene>
<dbReference type="Proteomes" id="UP000747542">
    <property type="component" value="Unassembled WGS sequence"/>
</dbReference>
<organism evidence="1 2">
    <name type="scientific">Homarus americanus</name>
    <name type="common">American lobster</name>
    <dbReference type="NCBI Taxonomy" id="6706"/>
    <lineage>
        <taxon>Eukaryota</taxon>
        <taxon>Metazoa</taxon>
        <taxon>Ecdysozoa</taxon>
        <taxon>Arthropoda</taxon>
        <taxon>Crustacea</taxon>
        <taxon>Multicrustacea</taxon>
        <taxon>Malacostraca</taxon>
        <taxon>Eumalacostraca</taxon>
        <taxon>Eucarida</taxon>
        <taxon>Decapoda</taxon>
        <taxon>Pleocyemata</taxon>
        <taxon>Astacidea</taxon>
        <taxon>Nephropoidea</taxon>
        <taxon>Nephropidae</taxon>
        <taxon>Homarus</taxon>
    </lineage>
</organism>
<evidence type="ECO:0000313" key="1">
    <source>
        <dbReference type="EMBL" id="KAG7159710.1"/>
    </source>
</evidence>
<reference evidence="1" key="1">
    <citation type="journal article" date="2021" name="Sci. Adv.">
        <title>The American lobster genome reveals insights on longevity, neural, and immune adaptations.</title>
        <authorList>
            <person name="Polinski J.M."/>
            <person name="Zimin A.V."/>
            <person name="Clark K.F."/>
            <person name="Kohn A.B."/>
            <person name="Sadowski N."/>
            <person name="Timp W."/>
            <person name="Ptitsyn A."/>
            <person name="Khanna P."/>
            <person name="Romanova D.Y."/>
            <person name="Williams P."/>
            <person name="Greenwood S.J."/>
            <person name="Moroz L.L."/>
            <person name="Walt D.R."/>
            <person name="Bodnar A.G."/>
        </authorList>
    </citation>
    <scope>NUCLEOTIDE SEQUENCE</scope>
    <source>
        <strain evidence="1">GMGI-L3</strain>
    </source>
</reference>
<dbReference type="EMBL" id="JAHLQT010032656">
    <property type="protein sequence ID" value="KAG7159710.1"/>
    <property type="molecule type" value="Genomic_DNA"/>
</dbReference>
<comment type="caution">
    <text evidence="1">The sequence shown here is derived from an EMBL/GenBank/DDBJ whole genome shotgun (WGS) entry which is preliminary data.</text>
</comment>
<dbReference type="AlphaFoldDB" id="A0A8J5MQ92"/>
<name>A0A8J5MQ92_HOMAM</name>
<sequence length="93" mass="10844">MKDHIVKHMELAQTNALAQARMSPNQLLTKTEQLLVWYVQKQGRRNMAVETRDLMDTSKQLYQKLTRKWQTHLHSTLLKVGSRTSSHDTKQGV</sequence>
<protein>
    <submittedName>
        <fullName evidence="1">Uncharacterized protein</fullName>
    </submittedName>
</protein>
<proteinExistence type="predicted"/>